<dbReference type="GO" id="GO:0006183">
    <property type="term" value="P:GTP biosynthetic process"/>
    <property type="evidence" value="ECO:0007669"/>
    <property type="project" value="InterPro"/>
</dbReference>
<dbReference type="GO" id="GO:0004550">
    <property type="term" value="F:nucleoside diphosphate kinase activity"/>
    <property type="evidence" value="ECO:0007669"/>
    <property type="project" value="UniProtKB-EC"/>
</dbReference>
<proteinExistence type="inferred from homology"/>
<dbReference type="Gene3D" id="3.30.70.141">
    <property type="entry name" value="Nucleoside diphosphate kinase-like domain"/>
    <property type="match status" value="1"/>
</dbReference>
<evidence type="ECO:0000259" key="12">
    <source>
        <dbReference type="SMART" id="SM00562"/>
    </source>
</evidence>
<evidence type="ECO:0000256" key="6">
    <source>
        <dbReference type="ARBA" id="ARBA00022723"/>
    </source>
</evidence>
<evidence type="ECO:0000256" key="1">
    <source>
        <dbReference type="ARBA" id="ARBA00001946"/>
    </source>
</evidence>
<dbReference type="InterPro" id="IPR001564">
    <property type="entry name" value="Nucleoside_diP_kinase"/>
</dbReference>
<evidence type="ECO:0000256" key="4">
    <source>
        <dbReference type="ARBA" id="ARBA00017632"/>
    </source>
</evidence>
<protein>
    <recommendedName>
        <fullName evidence="4">Nucleoside diphosphate kinase</fullName>
        <ecNumber evidence="3">2.7.4.6</ecNumber>
    </recommendedName>
</protein>
<dbReference type="GO" id="GO:0006228">
    <property type="term" value="P:UTP biosynthetic process"/>
    <property type="evidence" value="ECO:0007669"/>
    <property type="project" value="InterPro"/>
</dbReference>
<gene>
    <name evidence="13" type="ORF">METZ01_LOCUS98907</name>
</gene>
<comment type="similarity">
    <text evidence="2">Belongs to the NDK family.</text>
</comment>
<organism evidence="13">
    <name type="scientific">marine metagenome</name>
    <dbReference type="NCBI Taxonomy" id="408172"/>
    <lineage>
        <taxon>unclassified sequences</taxon>
        <taxon>metagenomes</taxon>
        <taxon>ecological metagenomes</taxon>
    </lineage>
</organism>
<feature type="domain" description="Nucleoside diphosphate kinase-like" evidence="12">
    <location>
        <begin position="2"/>
        <end position="132"/>
    </location>
</feature>
<keyword evidence="10" id="KW-0460">Magnesium</keyword>
<evidence type="ECO:0000313" key="13">
    <source>
        <dbReference type="EMBL" id="SVA46053.1"/>
    </source>
</evidence>
<dbReference type="PROSITE" id="PS51374">
    <property type="entry name" value="NDPK_LIKE"/>
    <property type="match status" value="1"/>
</dbReference>
<dbReference type="Pfam" id="PF00334">
    <property type="entry name" value="NDK"/>
    <property type="match status" value="1"/>
</dbReference>
<evidence type="ECO:0000256" key="10">
    <source>
        <dbReference type="ARBA" id="ARBA00022842"/>
    </source>
</evidence>
<dbReference type="FunFam" id="3.30.70.141:FF:000003">
    <property type="entry name" value="Nucleoside diphosphate kinase"/>
    <property type="match status" value="1"/>
</dbReference>
<dbReference type="InterPro" id="IPR034907">
    <property type="entry name" value="NDK-like_dom"/>
</dbReference>
<dbReference type="GO" id="GO:0046872">
    <property type="term" value="F:metal ion binding"/>
    <property type="evidence" value="ECO:0007669"/>
    <property type="project" value="UniProtKB-KW"/>
</dbReference>
<dbReference type="CDD" id="cd04413">
    <property type="entry name" value="NDPk_I"/>
    <property type="match status" value="1"/>
</dbReference>
<dbReference type="PRINTS" id="PR01243">
    <property type="entry name" value="NUCDPKINASE"/>
</dbReference>
<dbReference type="PANTHER" id="PTHR11349">
    <property type="entry name" value="NUCLEOSIDE DIPHOSPHATE KINASE"/>
    <property type="match status" value="1"/>
</dbReference>
<evidence type="ECO:0000256" key="5">
    <source>
        <dbReference type="ARBA" id="ARBA00022679"/>
    </source>
</evidence>
<evidence type="ECO:0000256" key="9">
    <source>
        <dbReference type="ARBA" id="ARBA00022840"/>
    </source>
</evidence>
<dbReference type="InterPro" id="IPR036850">
    <property type="entry name" value="NDK-like_dom_sf"/>
</dbReference>
<comment type="cofactor">
    <cofactor evidence="1">
        <name>Mg(2+)</name>
        <dbReference type="ChEBI" id="CHEBI:18420"/>
    </cofactor>
</comment>
<evidence type="ECO:0000256" key="7">
    <source>
        <dbReference type="ARBA" id="ARBA00022741"/>
    </source>
</evidence>
<reference evidence="13" key="1">
    <citation type="submission" date="2018-05" db="EMBL/GenBank/DDBJ databases">
        <authorList>
            <person name="Lanie J.A."/>
            <person name="Ng W.-L."/>
            <person name="Kazmierczak K.M."/>
            <person name="Andrzejewski T.M."/>
            <person name="Davidsen T.M."/>
            <person name="Wayne K.J."/>
            <person name="Tettelin H."/>
            <person name="Glass J.I."/>
            <person name="Rusch D."/>
            <person name="Podicherti R."/>
            <person name="Tsui H.-C.T."/>
            <person name="Winkler M.E."/>
        </authorList>
    </citation>
    <scope>NUCLEOTIDE SEQUENCE</scope>
</reference>
<dbReference type="SMART" id="SM00562">
    <property type="entry name" value="NDK"/>
    <property type="match status" value="1"/>
</dbReference>
<evidence type="ECO:0000256" key="3">
    <source>
        <dbReference type="ARBA" id="ARBA00012966"/>
    </source>
</evidence>
<keyword evidence="9" id="KW-0067">ATP-binding</keyword>
<evidence type="ECO:0000256" key="11">
    <source>
        <dbReference type="ARBA" id="ARBA00023080"/>
    </source>
</evidence>
<evidence type="ECO:0000256" key="2">
    <source>
        <dbReference type="ARBA" id="ARBA00008142"/>
    </source>
</evidence>
<dbReference type="GO" id="GO:0006241">
    <property type="term" value="P:CTP biosynthetic process"/>
    <property type="evidence" value="ECO:0007669"/>
    <property type="project" value="InterPro"/>
</dbReference>
<sequence>MAEQTLIIIKPDAVKRNLVGEILSRFEKKGFTISKLKALNFTVEMAERFYSAHNSKPFFGELVSFITSRKVVAAVIEGENVIDTTREIIGKTNPKDAAPGTIRGDFGIDITENSIHASDSSESFDKEVNVVF</sequence>
<accession>A0A381W2D5</accession>
<keyword evidence="11" id="KW-0546">Nucleotide metabolism</keyword>
<name>A0A381W2D5_9ZZZZ</name>
<evidence type="ECO:0000256" key="8">
    <source>
        <dbReference type="ARBA" id="ARBA00022777"/>
    </source>
</evidence>
<dbReference type="SUPFAM" id="SSF54919">
    <property type="entry name" value="Nucleoside diphosphate kinase, NDK"/>
    <property type="match status" value="1"/>
</dbReference>
<dbReference type="AlphaFoldDB" id="A0A381W2D5"/>
<dbReference type="EC" id="2.7.4.6" evidence="3"/>
<dbReference type="EMBL" id="UINC01010344">
    <property type="protein sequence ID" value="SVA46053.1"/>
    <property type="molecule type" value="Genomic_DNA"/>
</dbReference>
<dbReference type="GO" id="GO:0005524">
    <property type="term" value="F:ATP binding"/>
    <property type="evidence" value="ECO:0007669"/>
    <property type="project" value="UniProtKB-KW"/>
</dbReference>
<keyword evidence="7" id="KW-0547">Nucleotide-binding</keyword>
<dbReference type="NCBIfam" id="NF001908">
    <property type="entry name" value="PRK00668.1"/>
    <property type="match status" value="1"/>
</dbReference>
<keyword evidence="5" id="KW-0808">Transferase</keyword>
<keyword evidence="6" id="KW-0479">Metal-binding</keyword>
<dbReference type="HAMAP" id="MF_00451">
    <property type="entry name" value="NDP_kinase"/>
    <property type="match status" value="1"/>
</dbReference>
<keyword evidence="8" id="KW-0418">Kinase</keyword>